<feature type="region of interest" description="Disordered" evidence="1">
    <location>
        <begin position="18"/>
        <end position="43"/>
    </location>
</feature>
<evidence type="ECO:0000256" key="1">
    <source>
        <dbReference type="SAM" id="MobiDB-lite"/>
    </source>
</evidence>
<accession>A0A1B8A896</accession>
<gene>
    <name evidence="2" type="ORF">FPOA_12711</name>
</gene>
<sequence length="111" mass="12511">MDSYDLFCTTFSASFPPSQNERHFFPSPEPEWYPEPVGEGGLSEEERKWLEAATIETIDPMLDESFPADALPPEDQYESREAAREAINSWAKSRGYAFVTGRSGKTPNGRT</sequence>
<proteinExistence type="predicted"/>
<dbReference type="EMBL" id="LYXU01000072">
    <property type="protein sequence ID" value="OBS16675.1"/>
    <property type="molecule type" value="Genomic_DNA"/>
</dbReference>
<reference evidence="2 3" key="1">
    <citation type="submission" date="2016-06" db="EMBL/GenBank/DDBJ databases">
        <title>Living apart together: crosstalk between the core and supernumerary genomes in a fungal plant pathogen.</title>
        <authorList>
            <person name="Vanheule A."/>
            <person name="Audenaert K."/>
            <person name="Warris S."/>
            <person name="Van De Geest H."/>
            <person name="Schijlen E."/>
            <person name="Hofte M."/>
            <person name="De Saeger S."/>
            <person name="Haesaert G."/>
            <person name="Waalwijk C."/>
            <person name="Van Der Lee T."/>
        </authorList>
    </citation>
    <scope>NUCLEOTIDE SEQUENCE [LARGE SCALE GENOMIC DNA]</scope>
    <source>
        <strain evidence="2 3">2516</strain>
    </source>
</reference>
<evidence type="ECO:0000313" key="3">
    <source>
        <dbReference type="Proteomes" id="UP000091967"/>
    </source>
</evidence>
<evidence type="ECO:0000313" key="2">
    <source>
        <dbReference type="EMBL" id="OBS16675.1"/>
    </source>
</evidence>
<dbReference type="OMA" id="RWAICHR"/>
<dbReference type="Proteomes" id="UP000091967">
    <property type="component" value="Unassembled WGS sequence"/>
</dbReference>
<organism evidence="2 3">
    <name type="scientific">Fusarium poae</name>
    <dbReference type="NCBI Taxonomy" id="36050"/>
    <lineage>
        <taxon>Eukaryota</taxon>
        <taxon>Fungi</taxon>
        <taxon>Dikarya</taxon>
        <taxon>Ascomycota</taxon>
        <taxon>Pezizomycotina</taxon>
        <taxon>Sordariomycetes</taxon>
        <taxon>Hypocreomycetidae</taxon>
        <taxon>Hypocreales</taxon>
        <taxon>Nectriaceae</taxon>
        <taxon>Fusarium</taxon>
    </lineage>
</organism>
<protein>
    <submittedName>
        <fullName evidence="2">Uncharacterized protein</fullName>
    </submittedName>
</protein>
<comment type="caution">
    <text evidence="2">The sequence shown here is derived from an EMBL/GenBank/DDBJ whole genome shotgun (WGS) entry which is preliminary data.</text>
</comment>
<name>A0A1B8A896_FUSPO</name>
<dbReference type="AlphaFoldDB" id="A0A1B8A896"/>
<keyword evidence="3" id="KW-1185">Reference proteome</keyword>